<proteinExistence type="predicted"/>
<organism evidence="2">
    <name type="scientific">Herbaspirillum huttiense subsp. nephrolepidis</name>
    <dbReference type="NCBI Taxonomy" id="3075126"/>
    <lineage>
        <taxon>Bacteria</taxon>
        <taxon>Pseudomonadati</taxon>
        <taxon>Pseudomonadota</taxon>
        <taxon>Betaproteobacteria</taxon>
        <taxon>Burkholderiales</taxon>
        <taxon>Oxalobacteraceae</taxon>
        <taxon>Herbaspirillum</taxon>
    </lineage>
</organism>
<evidence type="ECO:0000313" key="2">
    <source>
        <dbReference type="EMBL" id="MDT0340531.1"/>
    </source>
</evidence>
<dbReference type="RefSeq" id="WP_204726998.1">
    <property type="nucleotide sequence ID" value="NZ_JAVLSM010000023.1"/>
</dbReference>
<feature type="chain" id="PRO_5042103281" evidence="1">
    <location>
        <begin position="26"/>
        <end position="207"/>
    </location>
</feature>
<comment type="caution">
    <text evidence="2">The sequence shown here is derived from an EMBL/GenBank/DDBJ whole genome shotgun (WGS) entry which is preliminary data.</text>
</comment>
<sequence length="207" mass="22719">MQTMSQVSKLFIFALIIFLGASSFASPTVDGKRLDAYRLEFKDAVTPVKYVFVHADGSPCCTTSNKEKPYILDITSSAPAKLASSAEIERLFKENFEVEIDNESLISTPNADYVVITMSRPAEYNKKYVPCAGGMGEERAYLLSITAGEVTVINRKFGGCGKHYRALRDSTVNGYEVSSSDPATKPVRFVLRGSTLVQQDGTSKESR</sequence>
<feature type="signal peptide" evidence="1">
    <location>
        <begin position="1"/>
        <end position="25"/>
    </location>
</feature>
<gene>
    <name evidence="2" type="ORF">RJN63_27120</name>
</gene>
<evidence type="ECO:0000256" key="1">
    <source>
        <dbReference type="SAM" id="SignalP"/>
    </source>
</evidence>
<reference evidence="2" key="1">
    <citation type="submission" date="2023-02" db="EMBL/GenBank/DDBJ databases">
        <title>Description of Herbaspirillum huttiense subsp. nephrolepsisexaltata and Herbaspirillum huttiense subsp. lycopersicon.</title>
        <authorList>
            <person name="Poudel M."/>
            <person name="Sharma A."/>
            <person name="Goss E."/>
            <person name="Tapia J.H."/>
            <person name="Harmon C.M."/>
            <person name="Jones J.B."/>
        </authorList>
    </citation>
    <scope>NUCLEOTIDE SEQUENCE</scope>
    <source>
        <strain evidence="2">NC40101</strain>
    </source>
</reference>
<protein>
    <submittedName>
        <fullName evidence="2">Uncharacterized protein</fullName>
    </submittedName>
</protein>
<keyword evidence="1" id="KW-0732">Signal</keyword>
<dbReference type="EMBL" id="JAVRAA010000023">
    <property type="protein sequence ID" value="MDT0340531.1"/>
    <property type="molecule type" value="Genomic_DNA"/>
</dbReference>
<dbReference type="AlphaFoldDB" id="A0AAE4GES6"/>
<name>A0AAE4GES6_9BURK</name>
<accession>A0AAE4GES6</accession>